<proteinExistence type="predicted"/>
<dbReference type="InterPro" id="IPR011335">
    <property type="entry name" value="Restrct_endonuc-II-like"/>
</dbReference>
<dbReference type="Gene3D" id="3.40.960.10">
    <property type="entry name" value="VSR Endonuclease"/>
    <property type="match status" value="1"/>
</dbReference>
<keyword evidence="3" id="KW-1185">Reference proteome</keyword>
<dbReference type="InterPro" id="IPR007569">
    <property type="entry name" value="DUF559"/>
</dbReference>
<evidence type="ECO:0000313" key="3">
    <source>
        <dbReference type="Proteomes" id="UP000294558"/>
    </source>
</evidence>
<dbReference type="AlphaFoldDB" id="A0A4R7I0T8"/>
<organism evidence="2 3">
    <name type="scientific">Ilumatobacter fluminis</name>
    <dbReference type="NCBI Taxonomy" id="467091"/>
    <lineage>
        <taxon>Bacteria</taxon>
        <taxon>Bacillati</taxon>
        <taxon>Actinomycetota</taxon>
        <taxon>Acidimicrobiia</taxon>
        <taxon>Acidimicrobiales</taxon>
        <taxon>Ilumatobacteraceae</taxon>
        <taxon>Ilumatobacter</taxon>
    </lineage>
</organism>
<gene>
    <name evidence="2" type="ORF">BDK89_2663</name>
</gene>
<dbReference type="SUPFAM" id="SSF52980">
    <property type="entry name" value="Restriction endonuclease-like"/>
    <property type="match status" value="1"/>
</dbReference>
<evidence type="ECO:0000259" key="1">
    <source>
        <dbReference type="Pfam" id="PF04480"/>
    </source>
</evidence>
<reference evidence="2 3" key="1">
    <citation type="submission" date="2019-03" db="EMBL/GenBank/DDBJ databases">
        <title>Sequencing the genomes of 1000 actinobacteria strains.</title>
        <authorList>
            <person name="Klenk H.-P."/>
        </authorList>
    </citation>
    <scope>NUCLEOTIDE SEQUENCE [LARGE SCALE GENOMIC DNA]</scope>
    <source>
        <strain evidence="2 3">DSM 18936</strain>
    </source>
</reference>
<sequence>MRPLPRAVLDGARRQHGLVTATDLRRADYAGRARTDALACGLLVRVHKGVYRIGSHAETFEQRSKAALLAAPDAVLAGPTAARFWNLRSVRTDDVHILALRAIKLRGVHAHRTDLLRSGDSVEKLGFRLLAPARLLCDLARFIDEAELESVFEQMLDRRIITVSSARQIARRFCRPGRPGSQEVARLLDARPEWLKPVGSELELRVWKALARVGHALERQVEVEVEDGSTVRLDLAQRECRIGIEVDHTRFHGGRLDVQGDKRRDRLLTALGWTIVRITDEDVDRRFVATVDELVRLLDRRIADLRAAS</sequence>
<dbReference type="EMBL" id="SOAU01000001">
    <property type="protein sequence ID" value="TDT17061.1"/>
    <property type="molecule type" value="Genomic_DNA"/>
</dbReference>
<dbReference type="Pfam" id="PF04480">
    <property type="entry name" value="DUF559"/>
    <property type="match status" value="1"/>
</dbReference>
<dbReference type="Proteomes" id="UP000294558">
    <property type="component" value="Unassembled WGS sequence"/>
</dbReference>
<protein>
    <submittedName>
        <fullName evidence="2">Uncharacterized protein DUF559</fullName>
    </submittedName>
</protein>
<evidence type="ECO:0000313" key="2">
    <source>
        <dbReference type="EMBL" id="TDT17061.1"/>
    </source>
</evidence>
<feature type="domain" description="DUF559" evidence="1">
    <location>
        <begin position="233"/>
        <end position="297"/>
    </location>
</feature>
<comment type="caution">
    <text evidence="2">The sequence shown here is derived from an EMBL/GenBank/DDBJ whole genome shotgun (WGS) entry which is preliminary data.</text>
</comment>
<name>A0A4R7I0T8_9ACTN</name>
<accession>A0A4R7I0T8</accession>